<evidence type="ECO:0000313" key="2">
    <source>
        <dbReference type="EMBL" id="KIP08594.1"/>
    </source>
</evidence>
<dbReference type="InterPro" id="IPR004045">
    <property type="entry name" value="Glutathione_S-Trfase_N"/>
</dbReference>
<evidence type="ECO:0000313" key="3">
    <source>
        <dbReference type="Proteomes" id="UP000053257"/>
    </source>
</evidence>
<dbReference type="Pfam" id="PF22041">
    <property type="entry name" value="GST_C_7"/>
    <property type="match status" value="1"/>
</dbReference>
<dbReference type="InterPro" id="IPR054416">
    <property type="entry name" value="GST_UstS-like_C"/>
</dbReference>
<accession>A0A0C3NTK7</accession>
<gene>
    <name evidence="2" type="ORF">PHLGIDRAFT_372771</name>
</gene>
<dbReference type="Pfam" id="PF13409">
    <property type="entry name" value="GST_N_2"/>
    <property type="match status" value="1"/>
</dbReference>
<evidence type="ECO:0000259" key="1">
    <source>
        <dbReference type="PROSITE" id="PS50404"/>
    </source>
</evidence>
<dbReference type="InterPro" id="IPR036282">
    <property type="entry name" value="Glutathione-S-Trfase_C_sf"/>
</dbReference>
<reference evidence="2 3" key="1">
    <citation type="journal article" date="2014" name="PLoS Genet.">
        <title>Analysis of the Phlebiopsis gigantea genome, transcriptome and secretome provides insight into its pioneer colonization strategies of wood.</title>
        <authorList>
            <person name="Hori C."/>
            <person name="Ishida T."/>
            <person name="Igarashi K."/>
            <person name="Samejima M."/>
            <person name="Suzuki H."/>
            <person name="Master E."/>
            <person name="Ferreira P."/>
            <person name="Ruiz-Duenas F.J."/>
            <person name="Held B."/>
            <person name="Canessa P."/>
            <person name="Larrondo L.F."/>
            <person name="Schmoll M."/>
            <person name="Druzhinina I.S."/>
            <person name="Kubicek C.P."/>
            <person name="Gaskell J.A."/>
            <person name="Kersten P."/>
            <person name="St John F."/>
            <person name="Glasner J."/>
            <person name="Sabat G."/>
            <person name="Splinter BonDurant S."/>
            <person name="Syed K."/>
            <person name="Yadav J."/>
            <person name="Mgbeahuruike A.C."/>
            <person name="Kovalchuk A."/>
            <person name="Asiegbu F.O."/>
            <person name="Lackner G."/>
            <person name="Hoffmeister D."/>
            <person name="Rencoret J."/>
            <person name="Gutierrez A."/>
            <person name="Sun H."/>
            <person name="Lindquist E."/>
            <person name="Barry K."/>
            <person name="Riley R."/>
            <person name="Grigoriev I.V."/>
            <person name="Henrissat B."/>
            <person name="Kues U."/>
            <person name="Berka R.M."/>
            <person name="Martinez A.T."/>
            <person name="Covert S.F."/>
            <person name="Blanchette R.A."/>
            <person name="Cullen D."/>
        </authorList>
    </citation>
    <scope>NUCLEOTIDE SEQUENCE [LARGE SCALE GENOMIC DNA]</scope>
    <source>
        <strain evidence="2 3">11061_1 CR5-6</strain>
    </source>
</reference>
<sequence length="248" mass="27656">MTQPIVLYDIPGNDPQTLRWSPNSWKTRISLAYKGLPYKSAWVELPDIEPTCKKLGVPHTQLSPSGEPTYTVPFIYDPNTDRHVVESAAIAKYLDETYPDTPKLFPPGTDSFQHAFLNLAWPSIGRPLYFSGMLGCLRVLNPASQPFWRKSREGMFGKPLEEMATEESWNSFVAGLGKLKAALEANGSTGGFFMGETLTFADLQIAASLLWIKVVDGEVWDSIAGLHDGTWKNYLERFSGYISARESV</sequence>
<dbReference type="STRING" id="745531.A0A0C3NTK7"/>
<dbReference type="Gene3D" id="1.20.1050.10">
    <property type="match status" value="1"/>
</dbReference>
<proteinExistence type="predicted"/>
<dbReference type="PROSITE" id="PS50404">
    <property type="entry name" value="GST_NTER"/>
    <property type="match status" value="1"/>
</dbReference>
<organism evidence="2 3">
    <name type="scientific">Phlebiopsis gigantea (strain 11061_1 CR5-6)</name>
    <name type="common">White-rot fungus</name>
    <name type="synonym">Peniophora gigantea</name>
    <dbReference type="NCBI Taxonomy" id="745531"/>
    <lineage>
        <taxon>Eukaryota</taxon>
        <taxon>Fungi</taxon>
        <taxon>Dikarya</taxon>
        <taxon>Basidiomycota</taxon>
        <taxon>Agaricomycotina</taxon>
        <taxon>Agaricomycetes</taxon>
        <taxon>Polyporales</taxon>
        <taxon>Phanerochaetaceae</taxon>
        <taxon>Phlebiopsis</taxon>
    </lineage>
</organism>
<dbReference type="Gene3D" id="3.40.30.10">
    <property type="entry name" value="Glutaredoxin"/>
    <property type="match status" value="1"/>
</dbReference>
<dbReference type="OrthoDB" id="4951845at2759"/>
<dbReference type="PANTHER" id="PTHR43968">
    <property type="match status" value="1"/>
</dbReference>
<dbReference type="InterPro" id="IPR036249">
    <property type="entry name" value="Thioredoxin-like_sf"/>
</dbReference>
<keyword evidence="3" id="KW-1185">Reference proteome</keyword>
<dbReference type="SUPFAM" id="SSF52833">
    <property type="entry name" value="Thioredoxin-like"/>
    <property type="match status" value="1"/>
</dbReference>
<dbReference type="AlphaFoldDB" id="A0A0C3NTK7"/>
<dbReference type="EMBL" id="KN840477">
    <property type="protein sequence ID" value="KIP08594.1"/>
    <property type="molecule type" value="Genomic_DNA"/>
</dbReference>
<protein>
    <recommendedName>
        <fullName evidence="1">GST N-terminal domain-containing protein</fullName>
    </recommendedName>
</protein>
<dbReference type="PANTHER" id="PTHR43968:SF6">
    <property type="entry name" value="GLUTATHIONE S-TRANSFERASE OMEGA"/>
    <property type="match status" value="1"/>
</dbReference>
<dbReference type="HOGENOM" id="CLU_011226_4_0_1"/>
<dbReference type="SUPFAM" id="SSF47616">
    <property type="entry name" value="GST C-terminal domain-like"/>
    <property type="match status" value="1"/>
</dbReference>
<name>A0A0C3NTK7_PHLG1</name>
<dbReference type="InterPro" id="IPR050983">
    <property type="entry name" value="GST_Omega/HSP26"/>
</dbReference>
<feature type="domain" description="GST N-terminal" evidence="1">
    <location>
        <begin position="11"/>
        <end position="102"/>
    </location>
</feature>
<dbReference type="Proteomes" id="UP000053257">
    <property type="component" value="Unassembled WGS sequence"/>
</dbReference>
<dbReference type="GO" id="GO:0005737">
    <property type="term" value="C:cytoplasm"/>
    <property type="evidence" value="ECO:0007669"/>
    <property type="project" value="TreeGrafter"/>
</dbReference>